<dbReference type="Gene3D" id="2.60.120.860">
    <property type="match status" value="1"/>
</dbReference>
<dbReference type="AlphaFoldDB" id="A0A917QNY9"/>
<evidence type="ECO:0000313" key="2">
    <source>
        <dbReference type="EMBL" id="GGK61119.1"/>
    </source>
</evidence>
<name>A0A917QNY9_9ACTN</name>
<keyword evidence="3" id="KW-1185">Reference proteome</keyword>
<reference evidence="2" key="2">
    <citation type="submission" date="2020-09" db="EMBL/GenBank/DDBJ databases">
        <authorList>
            <person name="Sun Q."/>
            <person name="Ohkuma M."/>
        </authorList>
    </citation>
    <scope>NUCLEOTIDE SEQUENCE</scope>
    <source>
        <strain evidence="2">JCM 13064</strain>
    </source>
</reference>
<accession>A0A917QNY9</accession>
<sequence>MARIGRGFPSTPIARSRSRPVHAPIGLGVFATTSAFPAITVTSPSVTVGLSVFATTSAFPALTVDYDTQLGLGVFATTSTFPPIAASAPDLPGRLLTGDFQIEWAKQVLFGVAPYFVISVEGWDELPELDSGNAPRSARHGSWTGRDFAQERQVSAVIAISDDPANGFAVSRRDFRRLIGASEDGSEQELVIRANGETLKAKAKVSGRVLPAEHYGQGFTAASVRWTCSDPRRYDLQQQSVTVAPGGVNYCVNDGDISTNPLIRINGPVTNPAITNVTNSRTLRFIITLTSGQQLLVDTDKGTVTLAGADRMDALSDLSVPVEEWVLPAGTSLVSYSPSSGGDNLVELLFSSAYL</sequence>
<comment type="caution">
    <text evidence="2">The sequence shown here is derived from an EMBL/GenBank/DDBJ whole genome shotgun (WGS) entry which is preliminary data.</text>
</comment>
<dbReference type="RefSeq" id="WP_189160839.1">
    <property type="nucleotide sequence ID" value="NZ_BMNT01000001.1"/>
</dbReference>
<dbReference type="InterPro" id="IPR054738">
    <property type="entry name" value="Siphovirus-type_tail_C"/>
</dbReference>
<gene>
    <name evidence="2" type="ORF">GCM10007964_00290</name>
</gene>
<proteinExistence type="predicted"/>
<reference evidence="2" key="1">
    <citation type="journal article" date="2014" name="Int. J. Syst. Evol. Microbiol.">
        <title>Complete genome sequence of Corynebacterium casei LMG S-19264T (=DSM 44701T), isolated from a smear-ripened cheese.</title>
        <authorList>
            <consortium name="US DOE Joint Genome Institute (JGI-PGF)"/>
            <person name="Walter F."/>
            <person name="Albersmeier A."/>
            <person name="Kalinowski J."/>
            <person name="Ruckert C."/>
        </authorList>
    </citation>
    <scope>NUCLEOTIDE SEQUENCE</scope>
    <source>
        <strain evidence="2">JCM 13064</strain>
    </source>
</reference>
<evidence type="ECO:0000313" key="3">
    <source>
        <dbReference type="Proteomes" id="UP000645217"/>
    </source>
</evidence>
<dbReference type="Pfam" id="PF22768">
    <property type="entry name" value="SPP1_Dit"/>
    <property type="match status" value="1"/>
</dbReference>
<protein>
    <recommendedName>
        <fullName evidence="1">Siphovirus-type tail component C-terminal domain-containing protein</fullName>
    </recommendedName>
</protein>
<feature type="domain" description="Siphovirus-type tail component C-terminal" evidence="1">
    <location>
        <begin position="254"/>
        <end position="316"/>
    </location>
</feature>
<dbReference type="Proteomes" id="UP000645217">
    <property type="component" value="Unassembled WGS sequence"/>
</dbReference>
<organism evidence="2 3">
    <name type="scientific">Sphaerisporangium melleum</name>
    <dbReference type="NCBI Taxonomy" id="321316"/>
    <lineage>
        <taxon>Bacteria</taxon>
        <taxon>Bacillati</taxon>
        <taxon>Actinomycetota</taxon>
        <taxon>Actinomycetes</taxon>
        <taxon>Streptosporangiales</taxon>
        <taxon>Streptosporangiaceae</taxon>
        <taxon>Sphaerisporangium</taxon>
    </lineage>
</organism>
<dbReference type="EMBL" id="BMNT01000001">
    <property type="protein sequence ID" value="GGK61119.1"/>
    <property type="molecule type" value="Genomic_DNA"/>
</dbReference>
<evidence type="ECO:0000259" key="1">
    <source>
        <dbReference type="Pfam" id="PF22768"/>
    </source>
</evidence>